<feature type="transmembrane region" description="Helical" evidence="2">
    <location>
        <begin position="41"/>
        <end position="60"/>
    </location>
</feature>
<dbReference type="WBParaSite" id="PSU_v2.g4561.t1">
    <property type="protein sequence ID" value="PSU_v2.g4561.t1"/>
    <property type="gene ID" value="PSU_v2.g4561"/>
</dbReference>
<keyword evidence="3" id="KW-1185">Reference proteome</keyword>
<keyword evidence="2" id="KW-0472">Membrane</keyword>
<dbReference type="AlphaFoldDB" id="A0A914YVE5"/>
<dbReference type="Proteomes" id="UP000887577">
    <property type="component" value="Unplaced"/>
</dbReference>
<proteinExistence type="inferred from homology"/>
<dbReference type="GO" id="GO:0005886">
    <property type="term" value="C:plasma membrane"/>
    <property type="evidence" value="ECO:0007669"/>
    <property type="project" value="TreeGrafter"/>
</dbReference>
<feature type="transmembrane region" description="Helical" evidence="2">
    <location>
        <begin position="67"/>
        <end position="88"/>
    </location>
</feature>
<keyword evidence="2" id="KW-0812">Transmembrane</keyword>
<evidence type="ECO:0000313" key="4">
    <source>
        <dbReference type="WBParaSite" id="PSU_v2.g4561.t1"/>
    </source>
</evidence>
<protein>
    <submittedName>
        <fullName evidence="4">Uncharacterized protein</fullName>
    </submittedName>
</protein>
<evidence type="ECO:0000313" key="3">
    <source>
        <dbReference type="Proteomes" id="UP000887577"/>
    </source>
</evidence>
<dbReference type="GO" id="GO:0090482">
    <property type="term" value="F:vitamin transmembrane transporter activity"/>
    <property type="evidence" value="ECO:0007669"/>
    <property type="project" value="InterPro"/>
</dbReference>
<dbReference type="PANTHER" id="PTHR10686:SF18">
    <property type="entry name" value="IP11787P-RELATED"/>
    <property type="match status" value="1"/>
</dbReference>
<organism evidence="3 4">
    <name type="scientific">Panagrolaimus superbus</name>
    <dbReference type="NCBI Taxonomy" id="310955"/>
    <lineage>
        <taxon>Eukaryota</taxon>
        <taxon>Metazoa</taxon>
        <taxon>Ecdysozoa</taxon>
        <taxon>Nematoda</taxon>
        <taxon>Chromadorea</taxon>
        <taxon>Rhabditida</taxon>
        <taxon>Tylenchina</taxon>
        <taxon>Panagrolaimomorpha</taxon>
        <taxon>Panagrolaimoidea</taxon>
        <taxon>Panagrolaimidae</taxon>
        <taxon>Panagrolaimus</taxon>
    </lineage>
</organism>
<reference evidence="4" key="1">
    <citation type="submission" date="2022-11" db="UniProtKB">
        <authorList>
            <consortium name="WormBaseParasite"/>
        </authorList>
    </citation>
    <scope>IDENTIFICATION</scope>
</reference>
<evidence type="ECO:0000256" key="1">
    <source>
        <dbReference type="ARBA" id="ARBA00005773"/>
    </source>
</evidence>
<dbReference type="PANTHER" id="PTHR10686">
    <property type="entry name" value="FOLATE TRANSPORTER"/>
    <property type="match status" value="1"/>
</dbReference>
<comment type="similarity">
    <text evidence="1">Belongs to the reduced folate carrier (RFC) transporter (TC 2.A.48) family.</text>
</comment>
<accession>A0A914YVE5</accession>
<feature type="transmembrane region" description="Helical" evidence="2">
    <location>
        <begin position="100"/>
        <end position="120"/>
    </location>
</feature>
<sequence length="141" mass="15741">MQCEDHDVYNGIVAGIDTAGSAIIVFSLQYIRFDWEKNGEIIAVITTFCFAWLYFAMAIIENIFIQYLLYLSVVFCYVALITVAMTVITSQLDPGSFGLVFGFNTVVATMLQSIITFSVVDSRGLNLTVRGHVSIRRLFSV</sequence>
<dbReference type="InterPro" id="IPR002666">
    <property type="entry name" value="Folate_carrier"/>
</dbReference>
<dbReference type="Pfam" id="PF01770">
    <property type="entry name" value="Folate_carrier"/>
    <property type="match status" value="1"/>
</dbReference>
<evidence type="ECO:0000256" key="2">
    <source>
        <dbReference type="SAM" id="Phobius"/>
    </source>
</evidence>
<name>A0A914YVE5_9BILA</name>
<keyword evidence="2" id="KW-1133">Transmembrane helix</keyword>